<dbReference type="SUPFAM" id="SSF55874">
    <property type="entry name" value="ATPase domain of HSP90 chaperone/DNA topoisomerase II/histidine kinase"/>
    <property type="match status" value="1"/>
</dbReference>
<dbReference type="PROSITE" id="PS50109">
    <property type="entry name" value="HIS_KIN"/>
    <property type="match status" value="1"/>
</dbReference>
<protein>
    <recommendedName>
        <fullName evidence="3">histidine kinase</fullName>
        <ecNumber evidence="3">2.7.13.3</ecNumber>
    </recommendedName>
</protein>
<evidence type="ECO:0000256" key="6">
    <source>
        <dbReference type="ARBA" id="ARBA00022679"/>
    </source>
</evidence>
<keyword evidence="14" id="KW-0472">Membrane</keyword>
<evidence type="ECO:0000313" key="16">
    <source>
        <dbReference type="EMBL" id="QYO75987.1"/>
    </source>
</evidence>
<feature type="transmembrane region" description="Helical" evidence="14">
    <location>
        <begin position="16"/>
        <end position="34"/>
    </location>
</feature>
<evidence type="ECO:0000256" key="5">
    <source>
        <dbReference type="ARBA" id="ARBA00022553"/>
    </source>
</evidence>
<dbReference type="InterPro" id="IPR017055">
    <property type="entry name" value="Sig_transdc_His_kinase_DctB"/>
</dbReference>
<dbReference type="InterPro" id="IPR003594">
    <property type="entry name" value="HATPase_dom"/>
</dbReference>
<evidence type="ECO:0000256" key="4">
    <source>
        <dbReference type="ARBA" id="ARBA00022475"/>
    </source>
</evidence>
<dbReference type="PANTHER" id="PTHR43065">
    <property type="entry name" value="SENSOR HISTIDINE KINASE"/>
    <property type="match status" value="1"/>
</dbReference>
<accession>A0ABX8WBB2</accession>
<reference evidence="16 17" key="1">
    <citation type="submission" date="2021-08" db="EMBL/GenBank/DDBJ databases">
        <title>Devosia salina sp. nov., isolated from the South China Sea sediment.</title>
        <authorList>
            <person name="Zhou Z."/>
        </authorList>
    </citation>
    <scope>NUCLEOTIDE SEQUENCE [LARGE SCALE GENOMIC DNA]</scope>
    <source>
        <strain evidence="16 17">SCS-3</strain>
    </source>
</reference>
<proteinExistence type="predicted"/>
<keyword evidence="17" id="KW-1185">Reference proteome</keyword>
<evidence type="ECO:0000256" key="1">
    <source>
        <dbReference type="ARBA" id="ARBA00000085"/>
    </source>
</evidence>
<dbReference type="InterPro" id="IPR005467">
    <property type="entry name" value="His_kinase_dom"/>
</dbReference>
<keyword evidence="11 14" id="KW-1133">Transmembrane helix</keyword>
<evidence type="ECO:0000256" key="9">
    <source>
        <dbReference type="ARBA" id="ARBA00022777"/>
    </source>
</evidence>
<keyword evidence="8" id="KW-0547">Nucleotide-binding</keyword>
<dbReference type="Proteomes" id="UP000825799">
    <property type="component" value="Chromosome"/>
</dbReference>
<dbReference type="EMBL" id="CP080590">
    <property type="protein sequence ID" value="QYO75987.1"/>
    <property type="molecule type" value="Genomic_DNA"/>
</dbReference>
<dbReference type="CDD" id="cd00082">
    <property type="entry name" value="HisKA"/>
    <property type="match status" value="1"/>
</dbReference>
<evidence type="ECO:0000313" key="17">
    <source>
        <dbReference type="Proteomes" id="UP000825799"/>
    </source>
</evidence>
<evidence type="ECO:0000256" key="2">
    <source>
        <dbReference type="ARBA" id="ARBA00004651"/>
    </source>
</evidence>
<keyword evidence="12" id="KW-0902">Two-component regulatory system</keyword>
<keyword evidence="10" id="KW-0067">ATP-binding</keyword>
<feature type="domain" description="Histidine kinase" evidence="15">
    <location>
        <begin position="397"/>
        <end position="610"/>
    </location>
</feature>
<organism evidence="16 17">
    <name type="scientific">Devosia salina</name>
    <dbReference type="NCBI Taxonomy" id="2860336"/>
    <lineage>
        <taxon>Bacteria</taxon>
        <taxon>Pseudomonadati</taxon>
        <taxon>Pseudomonadota</taxon>
        <taxon>Alphaproteobacteria</taxon>
        <taxon>Hyphomicrobiales</taxon>
        <taxon>Devosiaceae</taxon>
        <taxon>Devosia</taxon>
    </lineage>
</organism>
<dbReference type="RefSeq" id="WP_220304480.1">
    <property type="nucleotide sequence ID" value="NZ_CP080590.1"/>
</dbReference>
<evidence type="ECO:0000256" key="7">
    <source>
        <dbReference type="ARBA" id="ARBA00022692"/>
    </source>
</evidence>
<feature type="coiled-coil region" evidence="13">
    <location>
        <begin position="340"/>
        <end position="374"/>
    </location>
</feature>
<evidence type="ECO:0000256" key="3">
    <source>
        <dbReference type="ARBA" id="ARBA00012438"/>
    </source>
</evidence>
<dbReference type="InterPro" id="IPR036890">
    <property type="entry name" value="HATPase_C_sf"/>
</dbReference>
<gene>
    <name evidence="16" type="ORF">K1X15_15340</name>
</gene>
<dbReference type="Gene3D" id="3.30.565.10">
    <property type="entry name" value="Histidine kinase-like ATPase, C-terminal domain"/>
    <property type="match status" value="1"/>
</dbReference>
<dbReference type="PRINTS" id="PR00344">
    <property type="entry name" value="BCTRLSENSOR"/>
</dbReference>
<dbReference type="PANTHER" id="PTHR43065:SF46">
    <property type="entry name" value="C4-DICARBOXYLATE TRANSPORT SENSOR PROTEIN DCTB"/>
    <property type="match status" value="1"/>
</dbReference>
<evidence type="ECO:0000259" key="15">
    <source>
        <dbReference type="PROSITE" id="PS50109"/>
    </source>
</evidence>
<evidence type="ECO:0000256" key="10">
    <source>
        <dbReference type="ARBA" id="ARBA00022840"/>
    </source>
</evidence>
<keyword evidence="13" id="KW-0175">Coiled coil</keyword>
<feature type="transmembrane region" description="Helical" evidence="14">
    <location>
        <begin position="301"/>
        <end position="326"/>
    </location>
</feature>
<evidence type="ECO:0000256" key="8">
    <source>
        <dbReference type="ARBA" id="ARBA00022741"/>
    </source>
</evidence>
<dbReference type="Gene3D" id="6.10.250.3020">
    <property type="match status" value="1"/>
</dbReference>
<keyword evidence="7 14" id="KW-0812">Transmembrane</keyword>
<dbReference type="InterPro" id="IPR003661">
    <property type="entry name" value="HisK_dim/P_dom"/>
</dbReference>
<evidence type="ECO:0000256" key="14">
    <source>
        <dbReference type="SAM" id="Phobius"/>
    </source>
</evidence>
<dbReference type="InterPro" id="IPR004358">
    <property type="entry name" value="Sig_transdc_His_kin-like_C"/>
</dbReference>
<keyword evidence="4" id="KW-1003">Cell membrane</keyword>
<dbReference type="Gene3D" id="3.30.450.20">
    <property type="entry name" value="PAS domain"/>
    <property type="match status" value="2"/>
</dbReference>
<dbReference type="Pfam" id="PF02518">
    <property type="entry name" value="HATPase_c"/>
    <property type="match status" value="1"/>
</dbReference>
<evidence type="ECO:0000256" key="12">
    <source>
        <dbReference type="ARBA" id="ARBA00023012"/>
    </source>
</evidence>
<comment type="subcellular location">
    <subcellularLocation>
        <location evidence="2">Cell membrane</location>
        <topology evidence="2">Multi-pass membrane protein</topology>
    </subcellularLocation>
</comment>
<dbReference type="EC" id="2.7.13.3" evidence="3"/>
<evidence type="ECO:0000256" key="13">
    <source>
        <dbReference type="SAM" id="Coils"/>
    </source>
</evidence>
<keyword evidence="6" id="KW-0808">Transferase</keyword>
<dbReference type="Gene3D" id="1.10.287.130">
    <property type="match status" value="1"/>
</dbReference>
<dbReference type="GO" id="GO:0016301">
    <property type="term" value="F:kinase activity"/>
    <property type="evidence" value="ECO:0007669"/>
    <property type="project" value="UniProtKB-KW"/>
</dbReference>
<dbReference type="PIRSF" id="PIRSF036431">
    <property type="entry name" value="STHK_DctB"/>
    <property type="match status" value="1"/>
</dbReference>
<name>A0ABX8WBB2_9HYPH</name>
<dbReference type="SUPFAM" id="SSF103190">
    <property type="entry name" value="Sensory domain-like"/>
    <property type="match status" value="1"/>
</dbReference>
<keyword evidence="9 16" id="KW-0418">Kinase</keyword>
<evidence type="ECO:0000256" key="11">
    <source>
        <dbReference type="ARBA" id="ARBA00022989"/>
    </source>
</evidence>
<keyword evidence="5" id="KW-0597">Phosphoprotein</keyword>
<sequence>MPIGPVHRNWLSRRHLWAIAAALALIVLVFWVAFEVTLGTAVRGSGEQAQRRLALFDRTLEAIVERFHYLPVAISQARETRAALDNPDDPAAIEAANGFLSKLNETAGASEIFLMADSGSVVAASNWWTLTSLVGTNYSFRPYFADAMARGRAEYYAFGISTNVPGLFLSQRVDGPDGPLGVAVIKVNLGEIEATWWRSGELLGIVDVNDVTILSTRPDWRYRPLQTIPRSQIDAIAGQQRYGENGIENVGIITDRWFSRGSEFALLDGSDPETAGYFMLQELRLPKHGWRILSFTPLAPIYASALTMASAAALACAALILIIVLLEQRRRLVAHRLADHNRLEQRVAERTEDLHAMNEQLRAEIAERVRAEKAERDAQQGLVQAAKLASLGQALAGVAHEVSQPVAALTTHLASARLLEQRRGGSELGPILGAMDKVVERLATLTGHLKTFARKETQVAMTADIGTAIANALDLTDHRLRQVGIDVEYRRPRPPVGVSANPVHLEQVLINLIANAADAMQDASMRVLSIGVSSDGQLARITIADTGTGIAEADMGTLFDPFFTTKPAGKGLGLGLAISYGLIRDSGGTIAVRSIPGQGSTFTITLPALAVGANRASA</sequence>
<dbReference type="SMART" id="SM00387">
    <property type="entry name" value="HATPase_c"/>
    <property type="match status" value="1"/>
</dbReference>
<dbReference type="InterPro" id="IPR029151">
    <property type="entry name" value="Sensor-like_sf"/>
</dbReference>
<comment type="catalytic activity">
    <reaction evidence="1">
        <text>ATP + protein L-histidine = ADP + protein N-phospho-L-histidine.</text>
        <dbReference type="EC" id="2.7.13.3"/>
    </reaction>
</comment>